<dbReference type="CDD" id="cd08177">
    <property type="entry name" value="MAR"/>
    <property type="match status" value="1"/>
</dbReference>
<dbReference type="Gene3D" id="3.40.50.1970">
    <property type="match status" value="1"/>
</dbReference>
<feature type="domain" description="Alcohol dehydrogenase iron-type/glycerol dehydrogenase GldA" evidence="4">
    <location>
        <begin position="11"/>
        <end position="153"/>
    </location>
</feature>
<accession>A0A9X2DNV9</accession>
<evidence type="ECO:0000259" key="5">
    <source>
        <dbReference type="Pfam" id="PF25137"/>
    </source>
</evidence>
<dbReference type="InterPro" id="IPR001670">
    <property type="entry name" value="ADH_Fe/GldA"/>
</dbReference>
<dbReference type="RefSeq" id="WP_251222174.1">
    <property type="nucleotide sequence ID" value="NZ_JAMBOL010000002.1"/>
</dbReference>
<dbReference type="PANTHER" id="PTHR11496">
    <property type="entry name" value="ALCOHOL DEHYDROGENASE"/>
    <property type="match status" value="1"/>
</dbReference>
<evidence type="ECO:0000256" key="1">
    <source>
        <dbReference type="ARBA" id="ARBA00007358"/>
    </source>
</evidence>
<protein>
    <submittedName>
        <fullName evidence="6">Maleylacetate reductase</fullName>
    </submittedName>
</protein>
<dbReference type="AlphaFoldDB" id="A0A9X2DNV9"/>
<dbReference type="Gene3D" id="1.20.1090.10">
    <property type="entry name" value="Dehydroquinate synthase-like - alpha domain"/>
    <property type="match status" value="1"/>
</dbReference>
<evidence type="ECO:0000256" key="3">
    <source>
        <dbReference type="ARBA" id="ARBA00023027"/>
    </source>
</evidence>
<dbReference type="GO" id="GO:0018506">
    <property type="term" value="F:maleylacetate reductase activity"/>
    <property type="evidence" value="ECO:0007669"/>
    <property type="project" value="InterPro"/>
</dbReference>
<name>A0A9X2DNV9_9BACI</name>
<evidence type="ECO:0000256" key="2">
    <source>
        <dbReference type="ARBA" id="ARBA00023002"/>
    </source>
</evidence>
<organism evidence="6 7">
    <name type="scientific">Halalkalibacter oceani</name>
    <dbReference type="NCBI Taxonomy" id="1653776"/>
    <lineage>
        <taxon>Bacteria</taxon>
        <taxon>Bacillati</taxon>
        <taxon>Bacillota</taxon>
        <taxon>Bacilli</taxon>
        <taxon>Bacillales</taxon>
        <taxon>Bacillaceae</taxon>
        <taxon>Halalkalibacter</taxon>
    </lineage>
</organism>
<dbReference type="Pfam" id="PF00465">
    <property type="entry name" value="Fe-ADH"/>
    <property type="match status" value="1"/>
</dbReference>
<dbReference type="GO" id="GO:0004022">
    <property type="term" value="F:alcohol dehydrogenase (NAD+) activity"/>
    <property type="evidence" value="ECO:0007669"/>
    <property type="project" value="TreeGrafter"/>
</dbReference>
<dbReference type="EMBL" id="JAMBOL010000002">
    <property type="protein sequence ID" value="MCM3713370.1"/>
    <property type="molecule type" value="Genomic_DNA"/>
</dbReference>
<keyword evidence="7" id="KW-1185">Reference proteome</keyword>
<evidence type="ECO:0000313" key="6">
    <source>
        <dbReference type="EMBL" id="MCM3713370.1"/>
    </source>
</evidence>
<gene>
    <name evidence="6" type="ORF">M3202_04670</name>
</gene>
<proteinExistence type="inferred from homology"/>
<dbReference type="Pfam" id="PF25137">
    <property type="entry name" value="ADH_Fe_C"/>
    <property type="match status" value="1"/>
</dbReference>
<dbReference type="InterPro" id="IPR039697">
    <property type="entry name" value="Alcohol_dehydrogenase_Fe"/>
</dbReference>
<keyword evidence="3" id="KW-0520">NAD</keyword>
<reference evidence="6" key="1">
    <citation type="submission" date="2022-05" db="EMBL/GenBank/DDBJ databases">
        <title>Comparative Genomics of Spacecraft Associated Microbes.</title>
        <authorList>
            <person name="Tran M.T."/>
            <person name="Wright A."/>
            <person name="Seuylemezian A."/>
            <person name="Eisen J."/>
            <person name="Coil D."/>
        </authorList>
    </citation>
    <scope>NUCLEOTIDE SEQUENCE</scope>
    <source>
        <strain evidence="6">214.1.1</strain>
    </source>
</reference>
<evidence type="ECO:0000313" key="7">
    <source>
        <dbReference type="Proteomes" id="UP001139179"/>
    </source>
</evidence>
<keyword evidence="2" id="KW-0560">Oxidoreductase</keyword>
<dbReference type="InterPro" id="IPR056798">
    <property type="entry name" value="ADH_Fe_C"/>
</dbReference>
<dbReference type="Proteomes" id="UP001139179">
    <property type="component" value="Unassembled WGS sequence"/>
</dbReference>
<comment type="similarity">
    <text evidence="1">Belongs to the iron-containing alcohol dehydrogenase family.</text>
</comment>
<dbReference type="InterPro" id="IPR034786">
    <property type="entry name" value="MAR"/>
</dbReference>
<feature type="domain" description="Fe-containing alcohol dehydrogenase-like C-terminal" evidence="5">
    <location>
        <begin position="164"/>
        <end position="347"/>
    </location>
</feature>
<dbReference type="SUPFAM" id="SSF56796">
    <property type="entry name" value="Dehydroquinate synthase-like"/>
    <property type="match status" value="1"/>
</dbReference>
<dbReference type="PANTHER" id="PTHR11496:SF102">
    <property type="entry name" value="ALCOHOL DEHYDROGENASE 4"/>
    <property type="match status" value="1"/>
</dbReference>
<sequence length="359" mass="38831">MEAFLYESHESRVKFGRGLIREAGFELEKLGGKRALVITTAGRRVLANSMAALLGERCAAMFTEAVQHVPVKTVDNAMKVVRQFDVDSFVPVGGGSSIGLAKALALKTGYPILAIPTTYAGSEMTPIWGITENGQKKTGKSLLVRPKTVIYDPEVTVTLPSRLTATSGINAVAHCVEGLYAENANPVISLLAEEGIRVLCSTLPALIESPKDVTLRTEALYGTWLGSLVLGSVGMALHHKLCHVLGGSYNLQHAETHAVILPYALWYNSAAIRPALEAIARALNCEPDDVAASLYDLTNALGVPVSLKEIGMKKEQLDEAADIAVKHPYYNPRPLEETSIRHLLEYAFYGERPKPSKLL</sequence>
<evidence type="ECO:0000259" key="4">
    <source>
        <dbReference type="Pfam" id="PF00465"/>
    </source>
</evidence>
<dbReference type="GO" id="GO:0046872">
    <property type="term" value="F:metal ion binding"/>
    <property type="evidence" value="ECO:0007669"/>
    <property type="project" value="InterPro"/>
</dbReference>
<comment type="caution">
    <text evidence="6">The sequence shown here is derived from an EMBL/GenBank/DDBJ whole genome shotgun (WGS) entry which is preliminary data.</text>
</comment>